<reference evidence="2 3" key="1">
    <citation type="submission" date="2020-08" db="EMBL/GenBank/DDBJ databases">
        <title>Sequencing the genomes of 1000 actinobacteria strains.</title>
        <authorList>
            <person name="Klenk H.-P."/>
        </authorList>
    </citation>
    <scope>NUCLEOTIDE SEQUENCE [LARGE SCALE GENOMIC DNA]</scope>
    <source>
        <strain evidence="2 3">DSM 45809</strain>
    </source>
</reference>
<dbReference type="Pfam" id="PF10263">
    <property type="entry name" value="SprT-like"/>
    <property type="match status" value="1"/>
</dbReference>
<dbReference type="GO" id="GO:0006950">
    <property type="term" value="P:response to stress"/>
    <property type="evidence" value="ECO:0007669"/>
    <property type="project" value="UniProtKB-ARBA"/>
</dbReference>
<keyword evidence="3" id="KW-1185">Reference proteome</keyword>
<dbReference type="EMBL" id="JACHNB010000001">
    <property type="protein sequence ID" value="MBB4741157.1"/>
    <property type="molecule type" value="Genomic_DNA"/>
</dbReference>
<keyword evidence="2" id="KW-0378">Hydrolase</keyword>
<dbReference type="InterPro" id="IPR006640">
    <property type="entry name" value="SprT-like_domain"/>
</dbReference>
<name>A0A7W7GZT5_9ACTN</name>
<dbReference type="RefSeq" id="WP_185041673.1">
    <property type="nucleotide sequence ID" value="NZ_BAABFG010000005.1"/>
</dbReference>
<evidence type="ECO:0000313" key="3">
    <source>
        <dbReference type="Proteomes" id="UP000546162"/>
    </source>
</evidence>
<dbReference type="SMART" id="SM00731">
    <property type="entry name" value="SprT"/>
    <property type="match status" value="1"/>
</dbReference>
<keyword evidence="2" id="KW-0482">Metalloprotease</keyword>
<evidence type="ECO:0000259" key="1">
    <source>
        <dbReference type="SMART" id="SM00731"/>
    </source>
</evidence>
<keyword evidence="2" id="KW-0645">Protease</keyword>
<comment type="caution">
    <text evidence="2">The sequence shown here is derived from an EMBL/GenBank/DDBJ whole genome shotgun (WGS) entry which is preliminary data.</text>
</comment>
<evidence type="ECO:0000313" key="2">
    <source>
        <dbReference type="EMBL" id="MBB4741157.1"/>
    </source>
</evidence>
<dbReference type="AlphaFoldDB" id="A0A7W7GZT5"/>
<dbReference type="GO" id="GO:0006508">
    <property type="term" value="P:proteolysis"/>
    <property type="evidence" value="ECO:0007669"/>
    <property type="project" value="UniProtKB-KW"/>
</dbReference>
<proteinExistence type="predicted"/>
<dbReference type="GO" id="GO:0008237">
    <property type="term" value="F:metallopeptidase activity"/>
    <property type="evidence" value="ECO:0007669"/>
    <property type="project" value="UniProtKB-KW"/>
</dbReference>
<feature type="domain" description="SprT-like" evidence="1">
    <location>
        <begin position="1"/>
        <end position="139"/>
    </location>
</feature>
<dbReference type="Proteomes" id="UP000546162">
    <property type="component" value="Unassembled WGS sequence"/>
</dbReference>
<sequence length="223" mass="24504">MDLIEARELAAGLMAKHELTGWRLTFDDAKTRAGVCRVERREIGLSRPLIRLYSVEQVTETILHEIAHALAGPGHGHDATWRRIAVRIGCSGRRCVPEDAPRVDGAWEGVCRSGHRTTAHRRPVRVRSCRQCSRAFDRSALFAWTYRGHPAPLHPGYVAELGRLRTAASPAPGLTVGARVRLKGAGKYGGLVGTIVKQGRSRYQVQTRKGLLNASFAMVEPAS</sequence>
<accession>A0A7W7GZT5</accession>
<gene>
    <name evidence="2" type="ORF">BJY16_004616</name>
</gene>
<organism evidence="2 3">
    <name type="scientific">Actinoplanes octamycinicus</name>
    <dbReference type="NCBI Taxonomy" id="135948"/>
    <lineage>
        <taxon>Bacteria</taxon>
        <taxon>Bacillati</taxon>
        <taxon>Actinomycetota</taxon>
        <taxon>Actinomycetes</taxon>
        <taxon>Micromonosporales</taxon>
        <taxon>Micromonosporaceae</taxon>
        <taxon>Actinoplanes</taxon>
    </lineage>
</organism>
<protein>
    <submittedName>
        <fullName evidence="2">Putative SprT family Zn-dependent metalloprotease</fullName>
    </submittedName>
</protein>